<feature type="compositionally biased region" description="Low complexity" evidence="11">
    <location>
        <begin position="337"/>
        <end position="353"/>
    </location>
</feature>
<keyword evidence="7" id="KW-0865">Zymogen</keyword>
<feature type="region of interest" description="Disordered" evidence="11">
    <location>
        <begin position="233"/>
        <end position="537"/>
    </location>
</feature>
<dbReference type="PANTHER" id="PTHR24252:SF7">
    <property type="entry name" value="HYALIN"/>
    <property type="match status" value="1"/>
</dbReference>
<dbReference type="PROSITE" id="PS00134">
    <property type="entry name" value="TRYPSIN_HIS"/>
    <property type="match status" value="1"/>
</dbReference>
<evidence type="ECO:0000256" key="4">
    <source>
        <dbReference type="ARBA" id="ARBA00022729"/>
    </source>
</evidence>
<dbReference type="EMBL" id="OU896712">
    <property type="protein sequence ID" value="CAH1173515.1"/>
    <property type="molecule type" value="Genomic_DNA"/>
</dbReference>
<evidence type="ECO:0000256" key="7">
    <source>
        <dbReference type="ARBA" id="ARBA00023145"/>
    </source>
</evidence>
<feature type="domain" description="Clip" evidence="13">
    <location>
        <begin position="95"/>
        <end position="142"/>
    </location>
</feature>
<evidence type="ECO:0000256" key="1">
    <source>
        <dbReference type="ARBA" id="ARBA00004613"/>
    </source>
</evidence>
<feature type="compositionally biased region" description="Polar residues" evidence="11">
    <location>
        <begin position="394"/>
        <end position="403"/>
    </location>
</feature>
<evidence type="ECO:0000259" key="12">
    <source>
        <dbReference type="PROSITE" id="PS50240"/>
    </source>
</evidence>
<feature type="compositionally biased region" description="Polar residues" evidence="11">
    <location>
        <begin position="242"/>
        <end position="258"/>
    </location>
</feature>
<dbReference type="PRINTS" id="PR00722">
    <property type="entry name" value="CHYMOTRYPSIN"/>
</dbReference>
<dbReference type="InterPro" id="IPR022700">
    <property type="entry name" value="CLIP"/>
</dbReference>
<dbReference type="PANTHER" id="PTHR24252">
    <property type="entry name" value="ACROSIN-RELATED"/>
    <property type="match status" value="1"/>
</dbReference>
<feature type="compositionally biased region" description="Polar residues" evidence="11">
    <location>
        <begin position="168"/>
        <end position="184"/>
    </location>
</feature>
<dbReference type="PROSITE" id="PS50240">
    <property type="entry name" value="TRYPSIN_DOM"/>
    <property type="match status" value="1"/>
</dbReference>
<evidence type="ECO:0000256" key="8">
    <source>
        <dbReference type="ARBA" id="ARBA00023157"/>
    </source>
</evidence>
<keyword evidence="6 10" id="KW-0720">Serine protease</keyword>
<dbReference type="InterPro" id="IPR018114">
    <property type="entry name" value="TRYPSIN_HIS"/>
</dbReference>
<proteinExistence type="inferred from homology"/>
<dbReference type="GO" id="GO:0005576">
    <property type="term" value="C:extracellular region"/>
    <property type="evidence" value="ECO:0007669"/>
    <property type="project" value="UniProtKB-SubCell"/>
</dbReference>
<keyword evidence="15" id="KW-1185">Reference proteome</keyword>
<dbReference type="SMART" id="SM00680">
    <property type="entry name" value="CLIP"/>
    <property type="match status" value="2"/>
</dbReference>
<dbReference type="Gene3D" id="2.40.10.10">
    <property type="entry name" value="Trypsin-like serine proteases"/>
    <property type="match status" value="2"/>
</dbReference>
<organism evidence="14 15">
    <name type="scientific">Phaedon cochleariae</name>
    <name type="common">Mustard beetle</name>
    <dbReference type="NCBI Taxonomy" id="80249"/>
    <lineage>
        <taxon>Eukaryota</taxon>
        <taxon>Metazoa</taxon>
        <taxon>Ecdysozoa</taxon>
        <taxon>Arthropoda</taxon>
        <taxon>Hexapoda</taxon>
        <taxon>Insecta</taxon>
        <taxon>Pterygota</taxon>
        <taxon>Neoptera</taxon>
        <taxon>Endopterygota</taxon>
        <taxon>Coleoptera</taxon>
        <taxon>Polyphaga</taxon>
        <taxon>Cucujiformia</taxon>
        <taxon>Chrysomeloidea</taxon>
        <taxon>Chrysomelidae</taxon>
        <taxon>Chrysomelinae</taxon>
        <taxon>Chrysomelini</taxon>
        <taxon>Phaedon</taxon>
    </lineage>
</organism>
<gene>
    <name evidence="14" type="ORF">PHAECO_LOCUS10583</name>
</gene>
<comment type="subcellular location">
    <subcellularLocation>
        <location evidence="1">Secreted</location>
    </subcellularLocation>
</comment>
<evidence type="ECO:0000256" key="5">
    <source>
        <dbReference type="ARBA" id="ARBA00022801"/>
    </source>
</evidence>
<dbReference type="CDD" id="cd00190">
    <property type="entry name" value="Tryp_SPc"/>
    <property type="match status" value="1"/>
</dbReference>
<feature type="domain" description="Peptidase S1" evidence="12">
    <location>
        <begin position="566"/>
        <end position="822"/>
    </location>
</feature>
<reference evidence="14" key="1">
    <citation type="submission" date="2022-01" db="EMBL/GenBank/DDBJ databases">
        <authorList>
            <person name="King R."/>
        </authorList>
    </citation>
    <scope>NUCLEOTIDE SEQUENCE</scope>
</reference>
<dbReference type="Gene3D" id="3.30.1640.30">
    <property type="match status" value="2"/>
</dbReference>
<dbReference type="InterPro" id="IPR009003">
    <property type="entry name" value="Peptidase_S1_PA"/>
</dbReference>
<feature type="compositionally biased region" description="Low complexity" evidence="11">
    <location>
        <begin position="516"/>
        <end position="537"/>
    </location>
</feature>
<dbReference type="SUPFAM" id="SSF50494">
    <property type="entry name" value="Trypsin-like serine proteases"/>
    <property type="match status" value="1"/>
</dbReference>
<feature type="compositionally biased region" description="Low complexity" evidence="11">
    <location>
        <begin position="272"/>
        <end position="284"/>
    </location>
</feature>
<feature type="compositionally biased region" description="Polar residues" evidence="11">
    <location>
        <begin position="359"/>
        <end position="377"/>
    </location>
</feature>
<reference evidence="14" key="2">
    <citation type="submission" date="2022-10" db="EMBL/GenBank/DDBJ databases">
        <authorList>
            <consortium name="ENA_rothamsted_submissions"/>
            <consortium name="culmorum"/>
            <person name="King R."/>
        </authorList>
    </citation>
    <scope>NUCLEOTIDE SEQUENCE</scope>
</reference>
<feature type="compositionally biased region" description="Low complexity" evidence="11">
    <location>
        <begin position="426"/>
        <end position="436"/>
    </location>
</feature>
<dbReference type="PROSITE" id="PS00135">
    <property type="entry name" value="TRYPSIN_SER"/>
    <property type="match status" value="1"/>
</dbReference>
<keyword evidence="4" id="KW-0732">Signal</keyword>
<evidence type="ECO:0000313" key="15">
    <source>
        <dbReference type="Proteomes" id="UP001153737"/>
    </source>
</evidence>
<evidence type="ECO:0000256" key="6">
    <source>
        <dbReference type="ARBA" id="ARBA00022825"/>
    </source>
</evidence>
<sequence length="822" mass="91920">MCVCDFPPLKMSGNYGAVGKYLVFLCCLLSSELSNFYTSGQQVNIECIPLTNCPIAMKLVSTKKYAPETIKFLRNSHCGSSKEFGPLIWCPNLNSCQTPDGKNGSCMDFLQCPSLLAKSVSTAELDKYRCNEYLENAYHVCCTIQFNRFNDGNYDPENIQDLNRESPNTEEMLSDQPTHSTNDQYSKKTHHDGPLKNRIYDDFVWKDIYHYWTAEDTYRPWTSPSRHNDYPNHGSGMDWNRDGTSSKVWPKTESSTFRNSDRSSWKPENSRTWPWTSHETTTTSNIGGVWSWEPEAPRGSPTPTHTLDGNQPSTTTVVQCNTTSRRTTEPASENPRRISTPSSISTTDNNDSIFKNSWKPDNSRTWPWKSQETTAGSNIGGVWSWEPEAPRRSPTPTTNDINQPRSTTFNNTPRTTTEPSYENPRRSSTPSYTSTTENTGSTFNNSDQNSWKPDDSWTWPWESHETTASSNMEGVWTWDPEVPGGSPTPTHTSDINQPSTTTSVQFNTTSRPIPEPSNENPRRSSTPRSTSTTDSSNSTILNIYEVDTFANISTICGRQTANSDKIIGGIAVDPGDYPWMALLEYSSNNGRRFGCGGTLINRRYVLTAAHCVDRRVLQSRRMQLYRVLLGEYDTRNVTDCIYTPSGANCADPPIYFGIESVFQHERFDNVNGVEDIALIRLNSDVTFTDYIKPICLPTGDFNIKLNDSLTVVGWGRTSSTDRPSPVLMKARLPHVPKSACDRYGSTALSSAQLCAGLGNGVDTCTGDSGGPMMVERVRDFELVAYQVGVVSYGYATGDGCGNAPSVNTYVPHYVDWIRRNVR</sequence>
<evidence type="ECO:0000256" key="10">
    <source>
        <dbReference type="RuleBase" id="RU363034"/>
    </source>
</evidence>
<feature type="region of interest" description="Disordered" evidence="11">
    <location>
        <begin position="168"/>
        <end position="191"/>
    </location>
</feature>
<dbReference type="InterPro" id="IPR038565">
    <property type="entry name" value="CLIP_sf"/>
</dbReference>
<keyword evidence="3 10" id="KW-0645">Protease</keyword>
<dbReference type="GO" id="GO:0004252">
    <property type="term" value="F:serine-type endopeptidase activity"/>
    <property type="evidence" value="ECO:0007669"/>
    <property type="project" value="InterPro"/>
</dbReference>
<evidence type="ECO:0000256" key="9">
    <source>
        <dbReference type="ARBA" id="ARBA00024195"/>
    </source>
</evidence>
<dbReference type="InterPro" id="IPR001314">
    <property type="entry name" value="Peptidase_S1A"/>
</dbReference>
<evidence type="ECO:0000256" key="3">
    <source>
        <dbReference type="ARBA" id="ARBA00022670"/>
    </source>
</evidence>
<dbReference type="Pfam" id="PF00089">
    <property type="entry name" value="Trypsin"/>
    <property type="match status" value="1"/>
</dbReference>
<evidence type="ECO:0000256" key="11">
    <source>
        <dbReference type="SAM" id="MobiDB-lite"/>
    </source>
</evidence>
<dbReference type="SMART" id="SM00020">
    <property type="entry name" value="Tryp_SPc"/>
    <property type="match status" value="1"/>
</dbReference>
<dbReference type="Pfam" id="PF12032">
    <property type="entry name" value="CLIP"/>
    <property type="match status" value="2"/>
</dbReference>
<feature type="compositionally biased region" description="Polar residues" evidence="11">
    <location>
        <begin position="437"/>
        <end position="451"/>
    </location>
</feature>
<feature type="compositionally biased region" description="Polar residues" evidence="11">
    <location>
        <begin position="487"/>
        <end position="511"/>
    </location>
</feature>
<evidence type="ECO:0000256" key="2">
    <source>
        <dbReference type="ARBA" id="ARBA00022525"/>
    </source>
</evidence>
<feature type="compositionally biased region" description="Basic and acidic residues" evidence="11">
    <location>
        <begin position="259"/>
        <end position="269"/>
    </location>
</feature>
<keyword evidence="2" id="KW-0964">Secreted</keyword>
<evidence type="ECO:0000313" key="14">
    <source>
        <dbReference type="EMBL" id="CAH1173515.1"/>
    </source>
</evidence>
<accession>A0A9P0DLK3</accession>
<evidence type="ECO:0000259" key="13">
    <source>
        <dbReference type="PROSITE" id="PS51888"/>
    </source>
</evidence>
<keyword evidence="8" id="KW-1015">Disulfide bond</keyword>
<feature type="compositionally biased region" description="Low complexity" evidence="11">
    <location>
        <begin position="404"/>
        <end position="417"/>
    </location>
</feature>
<dbReference type="InterPro" id="IPR001254">
    <property type="entry name" value="Trypsin_dom"/>
</dbReference>
<comment type="similarity">
    <text evidence="9">Belongs to the peptidase S1 family. CLIP subfamily.</text>
</comment>
<dbReference type="PROSITE" id="PS51888">
    <property type="entry name" value="CLIP"/>
    <property type="match status" value="1"/>
</dbReference>
<keyword evidence="5 10" id="KW-0378">Hydrolase</keyword>
<dbReference type="Proteomes" id="UP001153737">
    <property type="component" value="Chromosome 6"/>
</dbReference>
<dbReference type="InterPro" id="IPR043504">
    <property type="entry name" value="Peptidase_S1_PA_chymotrypsin"/>
</dbReference>
<dbReference type="InterPro" id="IPR033116">
    <property type="entry name" value="TRYPSIN_SER"/>
</dbReference>
<dbReference type="GO" id="GO:0006508">
    <property type="term" value="P:proteolysis"/>
    <property type="evidence" value="ECO:0007669"/>
    <property type="project" value="UniProtKB-KW"/>
</dbReference>
<dbReference type="OrthoDB" id="9981647at2759"/>
<dbReference type="AlphaFoldDB" id="A0A9P0DLK3"/>
<name>A0A9P0DLK3_PHACE</name>
<dbReference type="FunFam" id="2.40.10.10:FF:000146">
    <property type="entry name" value="Serine protease 53"/>
    <property type="match status" value="1"/>
</dbReference>
<protein>
    <submittedName>
        <fullName evidence="14">Uncharacterized protein</fullName>
    </submittedName>
</protein>
<feature type="compositionally biased region" description="Polar residues" evidence="11">
    <location>
        <begin position="301"/>
        <end position="331"/>
    </location>
</feature>